<keyword evidence="5" id="KW-0813">Transport</keyword>
<feature type="transmembrane region" description="Helical" evidence="27">
    <location>
        <begin position="328"/>
        <end position="353"/>
    </location>
</feature>
<dbReference type="CDD" id="cd17318">
    <property type="entry name" value="MFS_SLC17"/>
    <property type="match status" value="1"/>
</dbReference>
<gene>
    <name evidence="29" type="ORF">SK128_005066</name>
</gene>
<evidence type="ECO:0000259" key="28">
    <source>
        <dbReference type="PROSITE" id="PS50850"/>
    </source>
</evidence>
<evidence type="ECO:0000256" key="13">
    <source>
        <dbReference type="ARBA" id="ARBA00023228"/>
    </source>
</evidence>
<proteinExistence type="predicted"/>
<comment type="caution">
    <text evidence="29">The sequence shown here is derived from an EMBL/GenBank/DDBJ whole genome shotgun (WGS) entry which is preliminary data.</text>
</comment>
<feature type="compositionally biased region" description="Acidic residues" evidence="26">
    <location>
        <begin position="119"/>
        <end position="138"/>
    </location>
</feature>
<comment type="catalytic activity">
    <reaction evidence="15">
        <text>2 nitrate(out) + H(+)(out) = 2 nitrate(in) + H(+)(in)</text>
        <dbReference type="Rhea" id="RHEA:71539"/>
        <dbReference type="ChEBI" id="CHEBI:15378"/>
        <dbReference type="ChEBI" id="CHEBI:17632"/>
    </reaction>
    <physiologicalReaction direction="left-to-right" evidence="15">
        <dbReference type="Rhea" id="RHEA:71540"/>
    </physiologicalReaction>
</comment>
<feature type="transmembrane region" description="Helical" evidence="27">
    <location>
        <begin position="81"/>
        <end position="107"/>
    </location>
</feature>
<feature type="compositionally biased region" description="Basic and acidic residues" evidence="26">
    <location>
        <begin position="13"/>
        <end position="26"/>
    </location>
</feature>
<dbReference type="PROSITE" id="PS50850">
    <property type="entry name" value="MFS"/>
    <property type="match status" value="1"/>
</dbReference>
<evidence type="ECO:0000256" key="6">
    <source>
        <dbReference type="ARBA" id="ARBA00022475"/>
    </source>
</evidence>
<evidence type="ECO:0000256" key="27">
    <source>
        <dbReference type="SAM" id="Phobius"/>
    </source>
</evidence>
<comment type="catalytic activity">
    <reaction evidence="16">
        <text>L-aspartate(out) = L-aspartate(in)</text>
        <dbReference type="Rhea" id="RHEA:66332"/>
        <dbReference type="ChEBI" id="CHEBI:29991"/>
    </reaction>
    <physiologicalReaction direction="left-to-right" evidence="16">
        <dbReference type="Rhea" id="RHEA:66333"/>
    </physiologicalReaction>
</comment>
<feature type="transmembrane region" description="Helical" evidence="27">
    <location>
        <begin position="242"/>
        <end position="261"/>
    </location>
</feature>
<evidence type="ECO:0000256" key="14">
    <source>
        <dbReference type="ARBA" id="ARBA00023329"/>
    </source>
</evidence>
<evidence type="ECO:0000256" key="17">
    <source>
        <dbReference type="ARBA" id="ARBA00050625"/>
    </source>
</evidence>
<accession>A0AAN8XMG4</accession>
<feature type="transmembrane region" description="Helical" evidence="27">
    <location>
        <begin position="178"/>
        <end position="198"/>
    </location>
</feature>
<evidence type="ECO:0000256" key="24">
    <source>
        <dbReference type="ARBA" id="ARBA00081195"/>
    </source>
</evidence>
<dbReference type="GO" id="GO:0006820">
    <property type="term" value="P:monoatomic anion transport"/>
    <property type="evidence" value="ECO:0007669"/>
    <property type="project" value="TreeGrafter"/>
</dbReference>
<dbReference type="InterPro" id="IPR036259">
    <property type="entry name" value="MFS_trans_sf"/>
</dbReference>
<dbReference type="SUPFAM" id="SSF103473">
    <property type="entry name" value="MFS general substrate transporter"/>
    <property type="match status" value="1"/>
</dbReference>
<evidence type="ECO:0000256" key="5">
    <source>
        <dbReference type="ARBA" id="ARBA00022448"/>
    </source>
</evidence>
<evidence type="ECO:0000256" key="1">
    <source>
        <dbReference type="ARBA" id="ARBA00004432"/>
    </source>
</evidence>
<evidence type="ECO:0000313" key="30">
    <source>
        <dbReference type="Proteomes" id="UP001381693"/>
    </source>
</evidence>
<keyword evidence="12" id="KW-0325">Glycoprotein</keyword>
<dbReference type="PANTHER" id="PTHR11662:SF399">
    <property type="entry name" value="FI19708P1-RELATED"/>
    <property type="match status" value="1"/>
</dbReference>
<feature type="transmembrane region" description="Helical" evidence="27">
    <location>
        <begin position="373"/>
        <end position="392"/>
    </location>
</feature>
<evidence type="ECO:0000256" key="21">
    <source>
        <dbReference type="ARBA" id="ARBA00056891"/>
    </source>
</evidence>
<evidence type="ECO:0000256" key="2">
    <source>
        <dbReference type="ARBA" id="ARBA00004554"/>
    </source>
</evidence>
<dbReference type="InterPro" id="IPR050382">
    <property type="entry name" value="MFS_Na/Anion_cotransporter"/>
</dbReference>
<comment type="catalytic activity">
    <reaction evidence="17">
        <text>N-acetylneuraminate(in) + H(+)(in) = N-acetylneuraminate(out) + H(+)(out)</text>
        <dbReference type="Rhea" id="RHEA:28987"/>
        <dbReference type="ChEBI" id="CHEBI:15378"/>
        <dbReference type="ChEBI" id="CHEBI:35418"/>
    </reaction>
    <physiologicalReaction direction="right-to-left" evidence="17">
        <dbReference type="Rhea" id="RHEA:28989"/>
    </physiologicalReaction>
</comment>
<keyword evidence="9 27" id="KW-1133">Transmembrane helix</keyword>
<comment type="subcellular location">
    <subcellularLocation>
        <location evidence="2">Basolateral cell membrane</location>
        <topology evidence="2">Multi-pass membrane protein</topology>
    </subcellularLocation>
    <subcellularLocation>
        <location evidence="3">Cytoplasmic vesicle</location>
        <location evidence="3">Secretory vesicle membrane</location>
        <topology evidence="3">Multi-pass membrane protein</topology>
    </subcellularLocation>
    <subcellularLocation>
        <location evidence="1">Cytoplasmic vesicle</location>
        <location evidence="1">Secretory vesicle</location>
        <location evidence="1">Synaptic vesicle membrane</location>
    </subcellularLocation>
    <subcellularLocation>
        <location evidence="4">Lysosome membrane</location>
    </subcellularLocation>
</comment>
<evidence type="ECO:0000256" key="26">
    <source>
        <dbReference type="SAM" id="MobiDB-lite"/>
    </source>
</evidence>
<organism evidence="29 30">
    <name type="scientific">Halocaridina rubra</name>
    <name type="common">Hawaiian red shrimp</name>
    <dbReference type="NCBI Taxonomy" id="373956"/>
    <lineage>
        <taxon>Eukaryota</taxon>
        <taxon>Metazoa</taxon>
        <taxon>Ecdysozoa</taxon>
        <taxon>Arthropoda</taxon>
        <taxon>Crustacea</taxon>
        <taxon>Multicrustacea</taxon>
        <taxon>Malacostraca</taxon>
        <taxon>Eumalacostraca</taxon>
        <taxon>Eucarida</taxon>
        <taxon>Decapoda</taxon>
        <taxon>Pleocyemata</taxon>
        <taxon>Caridea</taxon>
        <taxon>Atyoidea</taxon>
        <taxon>Atyidae</taxon>
        <taxon>Halocaridina</taxon>
    </lineage>
</organism>
<evidence type="ECO:0000256" key="4">
    <source>
        <dbReference type="ARBA" id="ARBA00004656"/>
    </source>
</evidence>
<evidence type="ECO:0000256" key="16">
    <source>
        <dbReference type="ARBA" id="ARBA00050554"/>
    </source>
</evidence>
<evidence type="ECO:0000256" key="7">
    <source>
        <dbReference type="ARBA" id="ARBA00022692"/>
    </source>
</evidence>
<evidence type="ECO:0000256" key="15">
    <source>
        <dbReference type="ARBA" id="ARBA00050101"/>
    </source>
</evidence>
<evidence type="ECO:0000313" key="29">
    <source>
        <dbReference type="EMBL" id="KAK7082633.1"/>
    </source>
</evidence>
<comment type="catalytic activity">
    <reaction evidence="18">
        <text>N-acetyl-L-aspartyl-L-glutamate(out) = N-acetyl-L-aspartyl-L-glutamate(in)</text>
        <dbReference type="Rhea" id="RHEA:72599"/>
        <dbReference type="ChEBI" id="CHEBI:76931"/>
    </reaction>
    <physiologicalReaction direction="left-to-right" evidence="18">
        <dbReference type="Rhea" id="RHEA:72600"/>
    </physiologicalReaction>
</comment>
<comment type="function">
    <text evidence="21">Receptor for CM101, a polysaccharide produced by group B Streptococcus with antipathoangiogenic properties.</text>
</comment>
<feature type="transmembrane region" description="Helical" evidence="27">
    <location>
        <begin position="412"/>
        <end position="429"/>
    </location>
</feature>
<evidence type="ECO:0000256" key="23">
    <source>
        <dbReference type="ARBA" id="ARBA00080244"/>
    </source>
</evidence>
<keyword evidence="14" id="KW-0968">Cytoplasmic vesicle</keyword>
<feature type="transmembrane region" description="Helical" evidence="27">
    <location>
        <begin position="466"/>
        <end position="491"/>
    </location>
</feature>
<evidence type="ECO:0000256" key="8">
    <source>
        <dbReference type="ARBA" id="ARBA00022847"/>
    </source>
</evidence>
<dbReference type="AlphaFoldDB" id="A0AAN8XMG4"/>
<dbReference type="GO" id="GO:0046942">
    <property type="term" value="P:carboxylic acid transport"/>
    <property type="evidence" value="ECO:0007669"/>
    <property type="project" value="UniProtKB-ARBA"/>
</dbReference>
<dbReference type="GO" id="GO:0016323">
    <property type="term" value="C:basolateral plasma membrane"/>
    <property type="evidence" value="ECO:0007669"/>
    <property type="project" value="UniProtKB-SubCell"/>
</dbReference>
<dbReference type="Proteomes" id="UP001381693">
    <property type="component" value="Unassembled WGS sequence"/>
</dbReference>
<dbReference type="FunFam" id="1.20.1250.20:FF:000003">
    <property type="entry name" value="Solute carrier family 17 member 3"/>
    <property type="match status" value="1"/>
</dbReference>
<keyword evidence="30" id="KW-1185">Reference proteome</keyword>
<feature type="transmembrane region" description="Helical" evidence="27">
    <location>
        <begin position="273"/>
        <end position="293"/>
    </location>
</feature>
<evidence type="ECO:0000256" key="18">
    <source>
        <dbReference type="ARBA" id="ARBA00051403"/>
    </source>
</evidence>
<keyword evidence="13" id="KW-0458">Lysosome</keyword>
<evidence type="ECO:0000256" key="22">
    <source>
        <dbReference type="ARBA" id="ARBA00069713"/>
    </source>
</evidence>
<feature type="domain" description="Major facilitator superfamily (MFS) profile" evidence="28">
    <location>
        <begin position="86"/>
        <end position="527"/>
    </location>
</feature>
<sequence>MSLSLGSILSKLEATDDSEKEKDKKQSHMKNGYNPDNKNYGRESQTLATICDEATVGDSNIALVEYGIKKPKAWWGARHTLAFLGFLGFACVYAMRVNLSVAIVAMVKSEVKNNTNNTDDSEECPLPDDYNPEDNANENGDFEWNEATQGLILGCFFYGYVFTNLLGGRAAEYWGGKLVFGVGLVITAALTIVSPLCAEVSTGLFIAVRVLEGAAEGVTFPAMNSLLAVWVPRIERSKFSTLVYAGVQFGTVVTMPVSGWLCDTDFLGGWPSVFYVFGALGLFWGIAWFLLIYNHPEVHPRISPEEKNYVIQHCGTKKGKPLPIPLKAIFTSLPFWAILVAHVGNNWGFYTLLTELPSYLKNIQHFDMKSNGVLSALPYFVMWIFSLIYSFIMDRLQSNGKLSAIAVRRISMCLALYGPMLGLIAMCFVNCNQVLAMVVLCISVGLNGAVYCGYMCSHQDLAPKFAGTLMGITNTAATIPGFTAPSVVGFITNDNQTLSAWRTIFLISAVVYFVSNTFYLIFIRADEQPWSYQSEVEGDKDETKKRY</sequence>
<dbReference type="GO" id="GO:0030672">
    <property type="term" value="C:synaptic vesicle membrane"/>
    <property type="evidence" value="ECO:0007669"/>
    <property type="project" value="UniProtKB-SubCell"/>
</dbReference>
<dbReference type="Pfam" id="PF07690">
    <property type="entry name" value="MFS_1"/>
    <property type="match status" value="1"/>
</dbReference>
<comment type="catalytic activity">
    <reaction evidence="19">
        <text>L-glutamate(out) = L-glutamate(in)</text>
        <dbReference type="Rhea" id="RHEA:66336"/>
        <dbReference type="ChEBI" id="CHEBI:29985"/>
    </reaction>
    <physiologicalReaction direction="left-to-right" evidence="19">
        <dbReference type="Rhea" id="RHEA:66337"/>
    </physiologicalReaction>
</comment>
<evidence type="ECO:0000256" key="12">
    <source>
        <dbReference type="ARBA" id="ARBA00023180"/>
    </source>
</evidence>
<evidence type="ECO:0000256" key="25">
    <source>
        <dbReference type="ARBA" id="ARBA00081925"/>
    </source>
</evidence>
<keyword evidence="6" id="KW-1003">Cell membrane</keyword>
<feature type="region of interest" description="Disordered" evidence="26">
    <location>
        <begin position="114"/>
        <end position="138"/>
    </location>
</feature>
<keyword evidence="7 27" id="KW-0812">Transmembrane</keyword>
<evidence type="ECO:0000256" key="19">
    <source>
        <dbReference type="ARBA" id="ARBA00051447"/>
    </source>
</evidence>
<dbReference type="FunFam" id="1.20.1250.20:FF:000067">
    <property type="entry name" value="sialin isoform X2"/>
    <property type="match status" value="1"/>
</dbReference>
<dbReference type="InterPro" id="IPR011701">
    <property type="entry name" value="MFS"/>
</dbReference>
<feature type="transmembrane region" description="Helical" evidence="27">
    <location>
        <begin position="204"/>
        <end position="230"/>
    </location>
</feature>
<dbReference type="InterPro" id="IPR020846">
    <property type="entry name" value="MFS_dom"/>
</dbReference>
<dbReference type="GO" id="GO:0015293">
    <property type="term" value="F:symporter activity"/>
    <property type="evidence" value="ECO:0007669"/>
    <property type="project" value="UniProtKB-KW"/>
</dbReference>
<evidence type="ECO:0000256" key="20">
    <source>
        <dbReference type="ARBA" id="ARBA00051612"/>
    </source>
</evidence>
<dbReference type="PANTHER" id="PTHR11662">
    <property type="entry name" value="SOLUTE CARRIER FAMILY 17"/>
    <property type="match status" value="1"/>
</dbReference>
<keyword evidence="8" id="KW-0769">Symport</keyword>
<evidence type="ECO:0000256" key="11">
    <source>
        <dbReference type="ARBA" id="ARBA00023136"/>
    </source>
</evidence>
<feature type="transmembrane region" description="Helical" evidence="27">
    <location>
        <begin position="147"/>
        <end position="166"/>
    </location>
</feature>
<evidence type="ECO:0000256" key="10">
    <source>
        <dbReference type="ARBA" id="ARBA00023018"/>
    </source>
</evidence>
<dbReference type="EMBL" id="JAXCGZ010003938">
    <property type="protein sequence ID" value="KAK7082633.1"/>
    <property type="molecule type" value="Genomic_DNA"/>
</dbReference>
<keyword evidence="10" id="KW-0770">Synapse</keyword>
<dbReference type="Gene3D" id="1.20.1250.20">
    <property type="entry name" value="MFS general substrate transporter like domains"/>
    <property type="match status" value="2"/>
</dbReference>
<keyword evidence="11 27" id="KW-0472">Membrane</keyword>
<dbReference type="GO" id="GO:0005765">
    <property type="term" value="C:lysosomal membrane"/>
    <property type="evidence" value="ECO:0007669"/>
    <property type="project" value="UniProtKB-SubCell"/>
</dbReference>
<evidence type="ECO:0000256" key="9">
    <source>
        <dbReference type="ARBA" id="ARBA00022989"/>
    </source>
</evidence>
<comment type="catalytic activity">
    <reaction evidence="20">
        <text>D-glucuronate(out) + H(+)(out) = D-glucuronate(in) + H(+)(in)</text>
        <dbReference type="Rhea" id="RHEA:72591"/>
        <dbReference type="ChEBI" id="CHEBI:15378"/>
        <dbReference type="ChEBI" id="CHEBI:58720"/>
    </reaction>
    <physiologicalReaction direction="left-to-right" evidence="20">
        <dbReference type="Rhea" id="RHEA:72592"/>
    </physiologicalReaction>
</comment>
<evidence type="ECO:0000256" key="3">
    <source>
        <dbReference type="ARBA" id="ARBA00004638"/>
    </source>
</evidence>
<reference evidence="29 30" key="1">
    <citation type="submission" date="2023-11" db="EMBL/GenBank/DDBJ databases">
        <title>Halocaridina rubra genome assembly.</title>
        <authorList>
            <person name="Smith C."/>
        </authorList>
    </citation>
    <scope>NUCLEOTIDE SEQUENCE [LARGE SCALE GENOMIC DNA]</scope>
    <source>
        <strain evidence="29">EP-1</strain>
        <tissue evidence="29">Whole</tissue>
    </source>
</reference>
<protein>
    <recommendedName>
        <fullName evidence="22">Sialin</fullName>
    </recommendedName>
    <alternativeName>
        <fullName evidence="25">H(+)/nitrate cotransporter</fullName>
    </alternativeName>
    <alternativeName>
        <fullName evidence="23">H(+)/sialic acid cotransporter</fullName>
    </alternativeName>
    <alternativeName>
        <fullName evidence="24">Vesicular excitatory amino acid transporter</fullName>
    </alternativeName>
</protein>
<feature type="transmembrane region" description="Helical" evidence="27">
    <location>
        <begin position="503"/>
        <end position="523"/>
    </location>
</feature>
<name>A0AAN8XMG4_HALRR</name>
<feature type="transmembrane region" description="Helical" evidence="27">
    <location>
        <begin position="435"/>
        <end position="454"/>
    </location>
</feature>
<feature type="region of interest" description="Disordered" evidence="26">
    <location>
        <begin position="1"/>
        <end position="41"/>
    </location>
</feature>